<keyword evidence="3" id="KW-1185">Reference proteome</keyword>
<evidence type="ECO:0000256" key="1">
    <source>
        <dbReference type="SAM" id="Phobius"/>
    </source>
</evidence>
<feature type="transmembrane region" description="Helical" evidence="1">
    <location>
        <begin position="68"/>
        <end position="91"/>
    </location>
</feature>
<dbReference type="AlphaFoldDB" id="A0A397V7S1"/>
<name>A0A397V7S1_9GLOM</name>
<evidence type="ECO:0000313" key="3">
    <source>
        <dbReference type="Proteomes" id="UP000266673"/>
    </source>
</evidence>
<protein>
    <submittedName>
        <fullName evidence="2">Uncharacterized protein</fullName>
    </submittedName>
</protein>
<accession>A0A397V7S1</accession>
<dbReference type="OrthoDB" id="2441352at2759"/>
<keyword evidence="1" id="KW-0812">Transmembrane</keyword>
<evidence type="ECO:0000313" key="2">
    <source>
        <dbReference type="EMBL" id="RIB18112.1"/>
    </source>
</evidence>
<sequence>MNAKRMQILAKFNSKRKYRGADLIEMVLNLAKHDSSRNENGELEVDIETLLRSWITPDSRMGFIKGNYLDVFGAVLIIALVLLISLVYGFYKVALFGFRKWSLSSRESHQRSLKPKNE</sequence>
<organism evidence="2 3">
    <name type="scientific">Gigaspora rosea</name>
    <dbReference type="NCBI Taxonomy" id="44941"/>
    <lineage>
        <taxon>Eukaryota</taxon>
        <taxon>Fungi</taxon>
        <taxon>Fungi incertae sedis</taxon>
        <taxon>Mucoromycota</taxon>
        <taxon>Glomeromycotina</taxon>
        <taxon>Glomeromycetes</taxon>
        <taxon>Diversisporales</taxon>
        <taxon>Gigasporaceae</taxon>
        <taxon>Gigaspora</taxon>
    </lineage>
</organism>
<reference evidence="2 3" key="1">
    <citation type="submission" date="2018-06" db="EMBL/GenBank/DDBJ databases">
        <title>Comparative genomics reveals the genomic features of Rhizophagus irregularis, R. cerebriforme, R. diaphanum and Gigaspora rosea, and their symbiotic lifestyle signature.</title>
        <authorList>
            <person name="Morin E."/>
            <person name="San Clemente H."/>
            <person name="Chen E.C.H."/>
            <person name="De La Providencia I."/>
            <person name="Hainaut M."/>
            <person name="Kuo A."/>
            <person name="Kohler A."/>
            <person name="Murat C."/>
            <person name="Tang N."/>
            <person name="Roy S."/>
            <person name="Loubradou J."/>
            <person name="Henrissat B."/>
            <person name="Grigoriev I.V."/>
            <person name="Corradi N."/>
            <person name="Roux C."/>
            <person name="Martin F.M."/>
        </authorList>
    </citation>
    <scope>NUCLEOTIDE SEQUENCE [LARGE SCALE GENOMIC DNA]</scope>
    <source>
        <strain evidence="2 3">DAOM 194757</strain>
    </source>
</reference>
<keyword evidence="1" id="KW-1133">Transmembrane helix</keyword>
<keyword evidence="1" id="KW-0472">Membrane</keyword>
<dbReference type="Proteomes" id="UP000266673">
    <property type="component" value="Unassembled WGS sequence"/>
</dbReference>
<gene>
    <name evidence="2" type="ORF">C2G38_2185489</name>
</gene>
<proteinExistence type="predicted"/>
<comment type="caution">
    <text evidence="2">The sequence shown here is derived from an EMBL/GenBank/DDBJ whole genome shotgun (WGS) entry which is preliminary data.</text>
</comment>
<dbReference type="EMBL" id="QKWP01000560">
    <property type="protein sequence ID" value="RIB18112.1"/>
    <property type="molecule type" value="Genomic_DNA"/>
</dbReference>